<feature type="region of interest" description="Disordered" evidence="4">
    <location>
        <begin position="675"/>
        <end position="782"/>
    </location>
</feature>
<dbReference type="GO" id="GO:0005874">
    <property type="term" value="C:microtubule"/>
    <property type="evidence" value="ECO:0007669"/>
    <property type="project" value="TreeGrafter"/>
</dbReference>
<dbReference type="InterPro" id="IPR030381">
    <property type="entry name" value="G_DYNAMIN_dom"/>
</dbReference>
<evidence type="ECO:0000313" key="8">
    <source>
        <dbReference type="Proteomes" id="UP001344447"/>
    </source>
</evidence>
<dbReference type="InterPro" id="IPR001401">
    <property type="entry name" value="Dynamin_GTPase"/>
</dbReference>
<evidence type="ECO:0000256" key="3">
    <source>
        <dbReference type="RuleBase" id="RU003932"/>
    </source>
</evidence>
<reference evidence="7 8" key="1">
    <citation type="submission" date="2023-11" db="EMBL/GenBank/DDBJ databases">
        <title>Dfirmibasis_genome.</title>
        <authorList>
            <person name="Edelbroek B."/>
            <person name="Kjellin J."/>
            <person name="Jerlstrom-Hultqvist J."/>
            <person name="Soderbom F."/>
        </authorList>
    </citation>
    <scope>NUCLEOTIDE SEQUENCE [LARGE SCALE GENOMIC DNA]</scope>
    <source>
        <strain evidence="7 8">TNS-C-14</strain>
    </source>
</reference>
<keyword evidence="2 3" id="KW-0342">GTP-binding</keyword>
<proteinExistence type="inferred from homology"/>
<dbReference type="InterPro" id="IPR027417">
    <property type="entry name" value="P-loop_NTPase"/>
</dbReference>
<dbReference type="PROSITE" id="PS00410">
    <property type="entry name" value="G_DYNAMIN_1"/>
    <property type="match status" value="1"/>
</dbReference>
<dbReference type="InterPro" id="IPR003130">
    <property type="entry name" value="GED"/>
</dbReference>
<dbReference type="EMBL" id="JAVFKY010000001">
    <property type="protein sequence ID" value="KAK5582902.1"/>
    <property type="molecule type" value="Genomic_DNA"/>
</dbReference>
<dbReference type="GO" id="GO:0006909">
    <property type="term" value="P:phagocytosis"/>
    <property type="evidence" value="ECO:0007669"/>
    <property type="project" value="TreeGrafter"/>
</dbReference>
<keyword evidence="8" id="KW-1185">Reference proteome</keyword>
<dbReference type="Pfam" id="PF02212">
    <property type="entry name" value="GED"/>
    <property type="match status" value="1"/>
</dbReference>
<evidence type="ECO:0000259" key="6">
    <source>
        <dbReference type="PROSITE" id="PS51718"/>
    </source>
</evidence>
<comment type="similarity">
    <text evidence="3">Belongs to the TRAFAC class dynamin-like GTPase superfamily. Dynamin/Fzo/YdjA family.</text>
</comment>
<dbReference type="CDD" id="cd08771">
    <property type="entry name" value="DLP_1"/>
    <property type="match status" value="1"/>
</dbReference>
<dbReference type="Pfam" id="PF01031">
    <property type="entry name" value="Dynamin_M"/>
    <property type="match status" value="1"/>
</dbReference>
<feature type="compositionally biased region" description="Low complexity" evidence="4">
    <location>
        <begin position="754"/>
        <end position="782"/>
    </location>
</feature>
<dbReference type="InterPro" id="IPR019762">
    <property type="entry name" value="Dynamin_GTPase_CS"/>
</dbReference>
<sequence>MLSSSSILKTSSVAINYQQYIYPIIINRLTYNYNIRNKNYKNYSSSNNFQSDSIKFQNEFQNNLKIYNKNNNNNININNNNNNNNNISKFFNNQNIDKKVMKHFYSSTKLNYARQQQQQLFKNNNEVINEPIGSSLLPIINKLQENASLIGSEITLPQIIVVGSQSSGKSSVLENLVGRDFLPRGSGLVTRRPLVLQLYQTTRNSNIDQLQEQENEEDDNNNNTINDDIDEEWGEFGHSGTKKFNFKEIKEEIERETERIAGPNKDISSEPIVLKIYSPKVIPLTLVDLPGLTRVAIEDQPPNIEEKIKSMIINHISNPNSIILAITPANQDIVTSDALKLAQEVDPLGKRTIGVLTKLDLMDKGTDAIDILLGNSIPLNLGFVGVVNRSQQDILNKKPIEKMLVDESKWFDQHPVYNRITNQLGTQYLAQKCSKILTRHIRDTFPSVKNQIRHLIKKYESDLEKYGEPIPLRVSEKSRLLFDILNEFSRKYRADLDGTNEELVLNEFNGGARIRYIFSKAFQSNNNDHHGLVGGSIEEQPFDWLSDQQLKIALRNSGSTMFIPQKIFDSLIRKQLERVREPLIQTSEYVLDELLRILTQADYSNVLSRFPVLKERIVEVSNNSLRKLLKECNQSISQMVDAEMSFINTNHPSYVHQLNNLLASSSSASFVPQGTFPTTSKHLSSSSSSSSSSLSQNSNPYNDALNPYNIDRSYPIDSQIKQQQQQIQQQKQYQQQNQKQQQPGFLSRIFGSSPQQQPQQPQQPPQQLQQQQQPQQQYEIQYQQNSKKQQNLIVEDKKFNLEQYGLNDITEDEKKQIYLLRKLLLAYNDIAQFNLQQNTMKLISLLLIDKSKDILQKELIDSLYDQSSVDQLLRENELVVAKRNECIYKLELLKKAKKSLSQSENSDLLHLY</sequence>
<evidence type="ECO:0000313" key="7">
    <source>
        <dbReference type="EMBL" id="KAK5582902.1"/>
    </source>
</evidence>
<dbReference type="PROSITE" id="PS51718">
    <property type="entry name" value="G_DYNAMIN_2"/>
    <property type="match status" value="1"/>
</dbReference>
<protein>
    <submittedName>
        <fullName evidence="7">Uncharacterized protein</fullName>
    </submittedName>
</protein>
<feature type="compositionally biased region" description="Low complexity" evidence="4">
    <location>
        <begin position="719"/>
        <end position="742"/>
    </location>
</feature>
<dbReference type="Gene3D" id="1.20.120.1240">
    <property type="entry name" value="Dynamin, middle domain"/>
    <property type="match status" value="1"/>
</dbReference>
<dbReference type="GO" id="GO:0005737">
    <property type="term" value="C:cytoplasm"/>
    <property type="evidence" value="ECO:0007669"/>
    <property type="project" value="TreeGrafter"/>
</dbReference>
<feature type="domain" description="Dynamin-type G" evidence="6">
    <location>
        <begin position="153"/>
        <end position="446"/>
    </location>
</feature>
<dbReference type="SMART" id="SM00302">
    <property type="entry name" value="GED"/>
    <property type="match status" value="1"/>
</dbReference>
<dbReference type="GO" id="GO:0003924">
    <property type="term" value="F:GTPase activity"/>
    <property type="evidence" value="ECO:0007669"/>
    <property type="project" value="InterPro"/>
</dbReference>
<evidence type="ECO:0000256" key="1">
    <source>
        <dbReference type="ARBA" id="ARBA00022741"/>
    </source>
</evidence>
<gene>
    <name evidence="7" type="ORF">RB653_004491</name>
</gene>
<dbReference type="GO" id="GO:0016020">
    <property type="term" value="C:membrane"/>
    <property type="evidence" value="ECO:0007669"/>
    <property type="project" value="TreeGrafter"/>
</dbReference>
<evidence type="ECO:0000256" key="4">
    <source>
        <dbReference type="SAM" id="MobiDB-lite"/>
    </source>
</evidence>
<dbReference type="Gene3D" id="3.40.50.300">
    <property type="entry name" value="P-loop containing nucleotide triphosphate hydrolases"/>
    <property type="match status" value="1"/>
</dbReference>
<dbReference type="GO" id="GO:0000266">
    <property type="term" value="P:mitochondrial fission"/>
    <property type="evidence" value="ECO:0007669"/>
    <property type="project" value="TreeGrafter"/>
</dbReference>
<evidence type="ECO:0000256" key="2">
    <source>
        <dbReference type="ARBA" id="ARBA00023134"/>
    </source>
</evidence>
<dbReference type="PANTHER" id="PTHR11566">
    <property type="entry name" value="DYNAMIN"/>
    <property type="match status" value="1"/>
</dbReference>
<feature type="domain" description="GED" evidence="5">
    <location>
        <begin position="817"/>
        <end position="908"/>
    </location>
</feature>
<dbReference type="PRINTS" id="PR00195">
    <property type="entry name" value="DYNAMIN"/>
</dbReference>
<dbReference type="InterPro" id="IPR020850">
    <property type="entry name" value="GED_dom"/>
</dbReference>
<dbReference type="InterPro" id="IPR000375">
    <property type="entry name" value="Dynamin_stalk"/>
</dbReference>
<dbReference type="GO" id="GO:0016559">
    <property type="term" value="P:peroxisome fission"/>
    <property type="evidence" value="ECO:0007669"/>
    <property type="project" value="TreeGrafter"/>
</dbReference>
<dbReference type="GO" id="GO:0048312">
    <property type="term" value="P:intracellular distribution of mitochondria"/>
    <property type="evidence" value="ECO:0007669"/>
    <property type="project" value="TreeGrafter"/>
</dbReference>
<dbReference type="GO" id="GO:0008017">
    <property type="term" value="F:microtubule binding"/>
    <property type="evidence" value="ECO:0007669"/>
    <property type="project" value="TreeGrafter"/>
</dbReference>
<comment type="caution">
    <text evidence="7">The sequence shown here is derived from an EMBL/GenBank/DDBJ whole genome shotgun (WGS) entry which is preliminary data.</text>
</comment>
<dbReference type="Proteomes" id="UP001344447">
    <property type="component" value="Unassembled WGS sequence"/>
</dbReference>
<dbReference type="AlphaFoldDB" id="A0AAN7U144"/>
<accession>A0AAN7U144</accession>
<dbReference type="SUPFAM" id="SSF52540">
    <property type="entry name" value="P-loop containing nucleoside triphosphate hydrolases"/>
    <property type="match status" value="1"/>
</dbReference>
<dbReference type="GO" id="GO:0005525">
    <property type="term" value="F:GTP binding"/>
    <property type="evidence" value="ECO:0007669"/>
    <property type="project" value="UniProtKB-KW"/>
</dbReference>
<dbReference type="PANTHER" id="PTHR11566:SF56">
    <property type="entry name" value="DYNAMIN-B"/>
    <property type="match status" value="1"/>
</dbReference>
<dbReference type="Pfam" id="PF00350">
    <property type="entry name" value="Dynamin_N"/>
    <property type="match status" value="1"/>
</dbReference>
<dbReference type="PROSITE" id="PS51388">
    <property type="entry name" value="GED"/>
    <property type="match status" value="1"/>
</dbReference>
<dbReference type="SMART" id="SM00053">
    <property type="entry name" value="DYNc"/>
    <property type="match status" value="1"/>
</dbReference>
<feature type="compositionally biased region" description="Low complexity" evidence="4">
    <location>
        <begin position="683"/>
        <end position="695"/>
    </location>
</feature>
<dbReference type="InterPro" id="IPR022812">
    <property type="entry name" value="Dynamin"/>
</dbReference>
<dbReference type="InterPro" id="IPR045063">
    <property type="entry name" value="Dynamin_N"/>
</dbReference>
<name>A0AAN7U144_9MYCE</name>
<evidence type="ECO:0000259" key="5">
    <source>
        <dbReference type="PROSITE" id="PS51388"/>
    </source>
</evidence>
<keyword evidence="1 3" id="KW-0547">Nucleotide-binding</keyword>
<organism evidence="7 8">
    <name type="scientific">Dictyostelium firmibasis</name>
    <dbReference type="NCBI Taxonomy" id="79012"/>
    <lineage>
        <taxon>Eukaryota</taxon>
        <taxon>Amoebozoa</taxon>
        <taxon>Evosea</taxon>
        <taxon>Eumycetozoa</taxon>
        <taxon>Dictyostelia</taxon>
        <taxon>Dictyosteliales</taxon>
        <taxon>Dictyosteliaceae</taxon>
        <taxon>Dictyostelium</taxon>
    </lineage>
</organism>